<name>A0A395IJR5_9HELO</name>
<comment type="caution">
    <text evidence="2">The sequence shown here is derived from an EMBL/GenBank/DDBJ whole genome shotgun (WGS) entry which is preliminary data.</text>
</comment>
<sequence>MEADTIGSPTHLQRKTTPRPESIKTDVSNNIDPALSSVSSPTADRSIDSGESARDRAEEAWIENIRVIEALRRYVSERLQNGEYVKDDEEEDVSMTGTDREVTPIKTEEKSSESLSGF</sequence>
<dbReference type="Proteomes" id="UP000249056">
    <property type="component" value="Unassembled WGS sequence"/>
</dbReference>
<dbReference type="EMBL" id="QKRW01000048">
    <property type="protein sequence ID" value="RAL59728.1"/>
    <property type="molecule type" value="Genomic_DNA"/>
</dbReference>
<feature type="region of interest" description="Disordered" evidence="1">
    <location>
        <begin position="86"/>
        <end position="118"/>
    </location>
</feature>
<dbReference type="OrthoDB" id="6155966at2759"/>
<proteinExistence type="predicted"/>
<feature type="compositionally biased region" description="Polar residues" evidence="1">
    <location>
        <begin position="25"/>
        <end position="43"/>
    </location>
</feature>
<evidence type="ECO:0000313" key="2">
    <source>
        <dbReference type="EMBL" id="RAL59728.1"/>
    </source>
</evidence>
<dbReference type="AlphaFoldDB" id="A0A395IJR5"/>
<evidence type="ECO:0000256" key="1">
    <source>
        <dbReference type="SAM" id="MobiDB-lite"/>
    </source>
</evidence>
<organism evidence="2 3">
    <name type="scientific">Monilinia fructigena</name>
    <dbReference type="NCBI Taxonomy" id="38457"/>
    <lineage>
        <taxon>Eukaryota</taxon>
        <taxon>Fungi</taxon>
        <taxon>Dikarya</taxon>
        <taxon>Ascomycota</taxon>
        <taxon>Pezizomycotina</taxon>
        <taxon>Leotiomycetes</taxon>
        <taxon>Helotiales</taxon>
        <taxon>Sclerotiniaceae</taxon>
        <taxon>Monilinia</taxon>
    </lineage>
</organism>
<feature type="compositionally biased region" description="Basic and acidic residues" evidence="1">
    <location>
        <begin position="45"/>
        <end position="57"/>
    </location>
</feature>
<protein>
    <submittedName>
        <fullName evidence="2">Uncharacterized protein</fullName>
    </submittedName>
</protein>
<feature type="region of interest" description="Disordered" evidence="1">
    <location>
        <begin position="1"/>
        <end position="57"/>
    </location>
</feature>
<keyword evidence="3" id="KW-1185">Reference proteome</keyword>
<evidence type="ECO:0000313" key="3">
    <source>
        <dbReference type="Proteomes" id="UP000249056"/>
    </source>
</evidence>
<accession>A0A395IJR5</accession>
<reference evidence="2 3" key="1">
    <citation type="submission" date="2018-06" db="EMBL/GenBank/DDBJ databases">
        <title>Genome Sequence of the Brown Rot Fungal Pathogen Monilinia fructigena.</title>
        <authorList>
            <person name="Landi L."/>
            <person name="De Miccolis Angelini R.M."/>
            <person name="Pollastro S."/>
            <person name="Abate D."/>
            <person name="Faretra F."/>
            <person name="Romanazzi G."/>
        </authorList>
    </citation>
    <scope>NUCLEOTIDE SEQUENCE [LARGE SCALE GENOMIC DNA]</scope>
    <source>
        <strain evidence="2 3">Mfrg269</strain>
    </source>
</reference>
<feature type="compositionally biased region" description="Basic and acidic residues" evidence="1">
    <location>
        <begin position="98"/>
        <end position="112"/>
    </location>
</feature>
<gene>
    <name evidence="2" type="ORF">DID88_000361</name>
</gene>